<keyword evidence="3" id="KW-1185">Reference proteome</keyword>
<dbReference type="InterPro" id="IPR036190">
    <property type="entry name" value="Urocanase_sf"/>
</dbReference>
<gene>
    <name evidence="2" type="ORF">SAMN02745751_03656</name>
</gene>
<dbReference type="Gene3D" id="3.40.1770.10">
    <property type="entry name" value="Urocanase superfamily"/>
    <property type="match status" value="1"/>
</dbReference>
<sequence length="58" mass="6636">MSLTEKTNKPEILYEVKAQRGPTLRCKGWKQESILRMLENNMENAEIPELLVIYGGNG</sequence>
<proteinExistence type="predicted"/>
<evidence type="ECO:0000313" key="2">
    <source>
        <dbReference type="EMBL" id="SHJ89495.1"/>
    </source>
</evidence>
<feature type="non-terminal residue" evidence="2">
    <location>
        <position position="58"/>
    </location>
</feature>
<evidence type="ECO:0000313" key="3">
    <source>
        <dbReference type="Proteomes" id="UP000184052"/>
    </source>
</evidence>
<reference evidence="2 3" key="1">
    <citation type="submission" date="2016-11" db="EMBL/GenBank/DDBJ databases">
        <authorList>
            <person name="Jaros S."/>
            <person name="Januszkiewicz K."/>
            <person name="Wedrychowicz H."/>
        </authorList>
    </citation>
    <scope>NUCLEOTIDE SEQUENCE [LARGE SCALE GENOMIC DNA]</scope>
    <source>
        <strain evidence="2 3">DSM 17477</strain>
    </source>
</reference>
<feature type="domain" description="Urocanase N-terminal" evidence="1">
    <location>
        <begin position="16"/>
        <end position="58"/>
    </location>
</feature>
<evidence type="ECO:0000259" key="1">
    <source>
        <dbReference type="Pfam" id="PF17391"/>
    </source>
</evidence>
<protein>
    <submittedName>
        <fullName evidence="2">Urocanase</fullName>
    </submittedName>
</protein>
<dbReference type="Pfam" id="PF17391">
    <property type="entry name" value="Urocanase_N"/>
    <property type="match status" value="1"/>
</dbReference>
<dbReference type="Proteomes" id="UP000184052">
    <property type="component" value="Unassembled WGS sequence"/>
</dbReference>
<dbReference type="EMBL" id="FQZL01000056">
    <property type="protein sequence ID" value="SHJ89495.1"/>
    <property type="molecule type" value="Genomic_DNA"/>
</dbReference>
<dbReference type="AlphaFoldDB" id="A0A1M6N1D0"/>
<organism evidence="2 3">
    <name type="scientific">Dethiosulfatibacter aminovorans DSM 17477</name>
    <dbReference type="NCBI Taxonomy" id="1121476"/>
    <lineage>
        <taxon>Bacteria</taxon>
        <taxon>Bacillati</taxon>
        <taxon>Bacillota</taxon>
        <taxon>Tissierellia</taxon>
        <taxon>Dethiosulfatibacter</taxon>
    </lineage>
</organism>
<dbReference type="InterPro" id="IPR035400">
    <property type="entry name" value="Urocanase_N"/>
</dbReference>
<dbReference type="SUPFAM" id="SSF111326">
    <property type="entry name" value="Urocanase"/>
    <property type="match status" value="1"/>
</dbReference>
<name>A0A1M6N1D0_9FIRM</name>
<accession>A0A1M6N1D0</accession>
<dbReference type="STRING" id="1121476.SAMN02745751_03656"/>